<dbReference type="Pfam" id="PF13920">
    <property type="entry name" value="zf-C3HC4_3"/>
    <property type="match status" value="1"/>
</dbReference>
<keyword evidence="8" id="KW-0347">Helicase</keyword>
<dbReference type="GO" id="GO:0008094">
    <property type="term" value="F:ATP-dependent activity, acting on DNA"/>
    <property type="evidence" value="ECO:0007669"/>
    <property type="project" value="TreeGrafter"/>
</dbReference>
<dbReference type="SMART" id="SM00487">
    <property type="entry name" value="DEXDc"/>
    <property type="match status" value="1"/>
</dbReference>
<dbReference type="InterPro" id="IPR027417">
    <property type="entry name" value="P-loop_NTPase"/>
</dbReference>
<dbReference type="Proteomes" id="UP000504603">
    <property type="component" value="Unplaced"/>
</dbReference>
<evidence type="ECO:0000256" key="6">
    <source>
        <dbReference type="ARBA" id="ARBA00022771"/>
    </source>
</evidence>
<accession>A0A6J1DA72</accession>
<feature type="compositionally biased region" description="Basic and acidic residues" evidence="15">
    <location>
        <begin position="74"/>
        <end position="87"/>
    </location>
</feature>
<evidence type="ECO:0000256" key="5">
    <source>
        <dbReference type="ARBA" id="ARBA00022763"/>
    </source>
</evidence>
<dbReference type="SMART" id="SM00184">
    <property type="entry name" value="RING"/>
    <property type="match status" value="1"/>
</dbReference>
<dbReference type="SUPFAM" id="SSF52540">
    <property type="entry name" value="P-loop containing nucleoside triphosphate hydrolases"/>
    <property type="match status" value="2"/>
</dbReference>
<dbReference type="GO" id="GO:0016818">
    <property type="term" value="F:hydrolase activity, acting on acid anhydrides, in phosphorus-containing anhydrides"/>
    <property type="evidence" value="ECO:0007669"/>
    <property type="project" value="InterPro"/>
</dbReference>
<organism evidence="19 20">
    <name type="scientific">Momordica charantia</name>
    <name type="common">Bitter gourd</name>
    <name type="synonym">Balsam pear</name>
    <dbReference type="NCBI Taxonomy" id="3673"/>
    <lineage>
        <taxon>Eukaryota</taxon>
        <taxon>Viridiplantae</taxon>
        <taxon>Streptophyta</taxon>
        <taxon>Embryophyta</taxon>
        <taxon>Tracheophyta</taxon>
        <taxon>Spermatophyta</taxon>
        <taxon>Magnoliopsida</taxon>
        <taxon>eudicotyledons</taxon>
        <taxon>Gunneridae</taxon>
        <taxon>Pentapetalae</taxon>
        <taxon>rosids</taxon>
        <taxon>fabids</taxon>
        <taxon>Cucurbitales</taxon>
        <taxon>Cucurbitaceae</taxon>
        <taxon>Momordiceae</taxon>
        <taxon>Momordica</taxon>
    </lineage>
</organism>
<feature type="domain" description="Helicase C-terminal" evidence="18">
    <location>
        <begin position="973"/>
        <end position="1140"/>
    </location>
</feature>
<evidence type="ECO:0000256" key="14">
    <source>
        <dbReference type="PROSITE-ProRule" id="PRU00175"/>
    </source>
</evidence>
<dbReference type="CDD" id="cd18008">
    <property type="entry name" value="DEXDc_SHPRH-like"/>
    <property type="match status" value="1"/>
</dbReference>
<evidence type="ECO:0000259" key="18">
    <source>
        <dbReference type="PROSITE" id="PS51194"/>
    </source>
</evidence>
<dbReference type="AlphaFoldDB" id="A0A6J1DA72"/>
<evidence type="ECO:0000256" key="7">
    <source>
        <dbReference type="ARBA" id="ARBA00022801"/>
    </source>
</evidence>
<evidence type="ECO:0000256" key="2">
    <source>
        <dbReference type="ARBA" id="ARBA00008438"/>
    </source>
</evidence>
<feature type="region of interest" description="Disordered" evidence="15">
    <location>
        <begin position="67"/>
        <end position="118"/>
    </location>
</feature>
<dbReference type="Pfam" id="PF24559">
    <property type="entry name" value="UBA_RAD5A"/>
    <property type="match status" value="1"/>
</dbReference>
<keyword evidence="10" id="KW-0067">ATP-binding</keyword>
<evidence type="ECO:0000313" key="19">
    <source>
        <dbReference type="Proteomes" id="UP000504603"/>
    </source>
</evidence>
<evidence type="ECO:0000256" key="15">
    <source>
        <dbReference type="SAM" id="MobiDB-lite"/>
    </source>
</evidence>
<feature type="domain" description="RING-type" evidence="16">
    <location>
        <begin position="903"/>
        <end position="943"/>
    </location>
</feature>
<dbReference type="RefSeq" id="XP_022150723.1">
    <property type="nucleotide sequence ID" value="XM_022295031.1"/>
</dbReference>
<dbReference type="SMART" id="SM00490">
    <property type="entry name" value="HELICc"/>
    <property type="match status" value="1"/>
</dbReference>
<evidence type="ECO:0000256" key="4">
    <source>
        <dbReference type="ARBA" id="ARBA00022741"/>
    </source>
</evidence>
<dbReference type="InterPro" id="IPR001650">
    <property type="entry name" value="Helicase_C-like"/>
</dbReference>
<dbReference type="GO" id="GO:0003676">
    <property type="term" value="F:nucleic acid binding"/>
    <property type="evidence" value="ECO:0007669"/>
    <property type="project" value="InterPro"/>
</dbReference>
<dbReference type="InterPro" id="IPR000330">
    <property type="entry name" value="SNF2_N"/>
</dbReference>
<keyword evidence="13" id="KW-0539">Nucleus</keyword>
<dbReference type="PANTHER" id="PTHR45626">
    <property type="entry name" value="TRANSCRIPTION TERMINATION FACTOR 2-RELATED"/>
    <property type="match status" value="1"/>
</dbReference>
<dbReference type="GeneID" id="111018785"/>
<dbReference type="SMART" id="SM00910">
    <property type="entry name" value="HIRAN"/>
    <property type="match status" value="1"/>
</dbReference>
<dbReference type="CDD" id="cd18793">
    <property type="entry name" value="SF2_C_SNF"/>
    <property type="match status" value="1"/>
</dbReference>
<dbReference type="InterPro" id="IPR049730">
    <property type="entry name" value="SNF2/RAD54-like_C"/>
</dbReference>
<dbReference type="InterPro" id="IPR056450">
    <property type="entry name" value="UBA_RAD5A"/>
</dbReference>
<keyword evidence="3" id="KW-0479">Metal-binding</keyword>
<dbReference type="InterPro" id="IPR001841">
    <property type="entry name" value="Znf_RING"/>
</dbReference>
<dbReference type="GO" id="GO:0004386">
    <property type="term" value="F:helicase activity"/>
    <property type="evidence" value="ECO:0007669"/>
    <property type="project" value="UniProtKB-KW"/>
</dbReference>
<dbReference type="InterPro" id="IPR013083">
    <property type="entry name" value="Znf_RING/FYVE/PHD"/>
</dbReference>
<keyword evidence="12" id="KW-0234">DNA repair</keyword>
<dbReference type="PANTHER" id="PTHR45626:SF22">
    <property type="entry name" value="DNA REPAIR PROTEIN RAD5"/>
    <property type="match status" value="1"/>
</dbReference>
<dbReference type="Pfam" id="PF00176">
    <property type="entry name" value="SNF2-rel_dom"/>
    <property type="match status" value="1"/>
</dbReference>
<evidence type="ECO:0000313" key="20">
    <source>
        <dbReference type="RefSeq" id="XP_022150723.1"/>
    </source>
</evidence>
<evidence type="ECO:0000256" key="13">
    <source>
        <dbReference type="ARBA" id="ARBA00023242"/>
    </source>
</evidence>
<dbReference type="Gene3D" id="3.40.50.10810">
    <property type="entry name" value="Tandem AAA-ATPase domain"/>
    <property type="match status" value="1"/>
</dbReference>
<feature type="domain" description="Helicase ATP-binding" evidence="17">
    <location>
        <begin position="540"/>
        <end position="732"/>
    </location>
</feature>
<dbReference type="InterPro" id="IPR038718">
    <property type="entry name" value="SNF2-like_sf"/>
</dbReference>
<dbReference type="PROSITE" id="PS51194">
    <property type="entry name" value="HELICASE_CTER"/>
    <property type="match status" value="1"/>
</dbReference>
<proteinExistence type="inferred from homology"/>
<dbReference type="PROSITE" id="PS50089">
    <property type="entry name" value="ZF_RING_2"/>
    <property type="match status" value="1"/>
</dbReference>
<evidence type="ECO:0000256" key="8">
    <source>
        <dbReference type="ARBA" id="ARBA00022806"/>
    </source>
</evidence>
<evidence type="ECO:0000259" key="16">
    <source>
        <dbReference type="PROSITE" id="PS50089"/>
    </source>
</evidence>
<evidence type="ECO:0000259" key="17">
    <source>
        <dbReference type="PROSITE" id="PS51192"/>
    </source>
</evidence>
<dbReference type="FunFam" id="3.40.50.10810:FF:000089">
    <property type="entry name" value="DNA repair protein RAD5B"/>
    <property type="match status" value="1"/>
</dbReference>
<dbReference type="GO" id="GO:0006325">
    <property type="term" value="P:chromatin organization"/>
    <property type="evidence" value="ECO:0007669"/>
    <property type="project" value="UniProtKB-KW"/>
</dbReference>
<keyword evidence="7" id="KW-0378">Hydrolase</keyword>
<evidence type="ECO:0000256" key="11">
    <source>
        <dbReference type="ARBA" id="ARBA00022853"/>
    </source>
</evidence>
<dbReference type="OrthoDB" id="448448at2759"/>
<sequence length="1140" mass="128897">MEANGILEEKIKKVRSAVGPELPESFIVRTLSRNGDDSDEAIKYILQNPGFLAKPLTVVRTVTSTGARVSAQIKQDDDPMESKEEAKPTGTNSTVRVKEEPVSGLEDEGVESGEVSSDRPKVLPKVIGTSRMTFEEFIQLTNTKIMSDEECRKILKENPAAVGVKPSSLSSAKVEVKEEVVETIAQPGANANARVKEEPDLEFKNRVFAKEATAGTEKVPILVPGKSKMHSVDSSSIQKKGTVSNDGRCKVEDGDFPVEPDWFLVGRTMVTAMSTTKGNKLADNEIVSFAFHSSSSRFNAQWIVRFSTKRHGEIGRLPMEWAKCVVPLVNSGKVKILGRCIAAPGNLHIMQEILLYVSFYIHRSVFSDIDTASWKLEATHIDSTIYPLLTLFKLLKIKPYQKAEFTPEELDSRKRLLKLEDDPDESASMLPIVKRRKGCQQFADQNKDDQTLNESSLTKLVGAADMYNLDEMEPPLTLTCDLRPYQKQALYWMSELEKGIDVEKAAQTLHPCWAAYRVCDERAFSIYVNIFSGESTTKFPTATQMARGGILADAMGLGKTVMTIALILARMGRGCLDNRKPAVNKNDATEKRSPNSTDKAKGGTLIVCPMALLGQWKEELETHSEPESISIFVHYGGDRTNNPDVLSGYDVVLTTYGVLTSAYKSDGECSIYHRVDWYRVVLDEAHTIKSSKTQTAQAAFTLNSYCRWCLTGTPLQNNLEDLFSLLCFLRVEPWCNWAWWNKLIQRPYENGDPRGLRLIKAILRPLMLRRTKDTKDAKGRPILVLPPTDIQTVTCKQSEAERDFYDALFKRSKVQFDQFVAQGKVLHNYANILELLLRLRQCCNHPFLVMSRGDLQQYANLNKLARRFLESNSDSITMEQAAPTRAYVEEVVECIRWGENTECPICMEFADDPVLTPCAHRMCRECLLSSWRTPTTGLCPICRQLLRKTDLVTCPSESPFRVDVEKNWKESSKVSKLLECLEQIHQSGSGEQSIVFSQWTMFFDLLEIPLKRRKIGFFRFDGKLSQKQRERVLKEFSESKEKKVMLISLKAGGVGLNLTAASNVFIMDPWWNPAVEEQAIMRIHRIGQKRTVRVRRFIVKDTVEERMQQVQARKQRMIAGALTDEEVRTARIEELKMLFR</sequence>
<dbReference type="InterPro" id="IPR014001">
    <property type="entry name" value="Helicase_ATP-bd"/>
</dbReference>
<keyword evidence="11" id="KW-0156">Chromatin regulator</keyword>
<dbReference type="CDD" id="cd16449">
    <property type="entry name" value="RING-HC"/>
    <property type="match status" value="1"/>
</dbReference>
<dbReference type="GO" id="GO:0008270">
    <property type="term" value="F:zinc ion binding"/>
    <property type="evidence" value="ECO:0007669"/>
    <property type="project" value="UniProtKB-KW"/>
</dbReference>
<dbReference type="Gene3D" id="3.40.50.300">
    <property type="entry name" value="P-loop containing nucleotide triphosphate hydrolases"/>
    <property type="match status" value="1"/>
</dbReference>
<keyword evidence="4" id="KW-0547">Nucleotide-binding</keyword>
<dbReference type="GO" id="GO:0005524">
    <property type="term" value="F:ATP binding"/>
    <property type="evidence" value="ECO:0007669"/>
    <property type="project" value="UniProtKB-KW"/>
</dbReference>
<dbReference type="PROSITE" id="PS51192">
    <property type="entry name" value="HELICASE_ATP_BIND_1"/>
    <property type="match status" value="1"/>
</dbReference>
<comment type="similarity">
    <text evidence="2">Belongs to the SNF2/RAD54 helicase family. RAD16 subfamily.</text>
</comment>
<dbReference type="Pfam" id="PF08797">
    <property type="entry name" value="HIRAN"/>
    <property type="match status" value="1"/>
</dbReference>
<keyword evidence="5" id="KW-0227">DNA damage</keyword>
<name>A0A6J1DA72_MOMCH</name>
<dbReference type="InterPro" id="IPR014905">
    <property type="entry name" value="HIRAN"/>
</dbReference>
<dbReference type="InterPro" id="IPR017907">
    <property type="entry name" value="Znf_RING_CS"/>
</dbReference>
<protein>
    <submittedName>
        <fullName evidence="20">DNA repair protein RAD5B</fullName>
    </submittedName>
</protein>
<feature type="region of interest" description="Disordered" evidence="15">
    <location>
        <begin position="580"/>
        <end position="600"/>
    </location>
</feature>
<dbReference type="Pfam" id="PF00271">
    <property type="entry name" value="Helicase_C"/>
    <property type="match status" value="1"/>
</dbReference>
<evidence type="ECO:0000256" key="12">
    <source>
        <dbReference type="ARBA" id="ARBA00023204"/>
    </source>
</evidence>
<dbReference type="GO" id="GO:0006281">
    <property type="term" value="P:DNA repair"/>
    <property type="evidence" value="ECO:0007669"/>
    <property type="project" value="UniProtKB-KW"/>
</dbReference>
<dbReference type="GO" id="GO:0005634">
    <property type="term" value="C:nucleus"/>
    <property type="evidence" value="ECO:0007669"/>
    <property type="project" value="UniProtKB-SubCell"/>
</dbReference>
<reference evidence="20" key="1">
    <citation type="submission" date="2025-08" db="UniProtKB">
        <authorList>
            <consortium name="RefSeq"/>
        </authorList>
    </citation>
    <scope>IDENTIFICATION</scope>
    <source>
        <strain evidence="20">OHB3-1</strain>
    </source>
</reference>
<evidence type="ECO:0000256" key="1">
    <source>
        <dbReference type="ARBA" id="ARBA00004123"/>
    </source>
</evidence>
<dbReference type="KEGG" id="mcha:111018785"/>
<evidence type="ECO:0000256" key="3">
    <source>
        <dbReference type="ARBA" id="ARBA00022723"/>
    </source>
</evidence>
<comment type="subcellular location">
    <subcellularLocation>
        <location evidence="1">Nucleus</location>
    </subcellularLocation>
</comment>
<keyword evidence="6 14" id="KW-0863">Zinc-finger</keyword>
<evidence type="ECO:0000256" key="10">
    <source>
        <dbReference type="ARBA" id="ARBA00022840"/>
    </source>
</evidence>
<dbReference type="PROSITE" id="PS00518">
    <property type="entry name" value="ZF_RING_1"/>
    <property type="match status" value="1"/>
</dbReference>
<gene>
    <name evidence="20" type="primary">LOC111018785</name>
</gene>
<dbReference type="InterPro" id="IPR050628">
    <property type="entry name" value="SNF2_RAD54_helicase_TF"/>
</dbReference>
<evidence type="ECO:0000256" key="9">
    <source>
        <dbReference type="ARBA" id="ARBA00022833"/>
    </source>
</evidence>
<dbReference type="SUPFAM" id="SSF57850">
    <property type="entry name" value="RING/U-box"/>
    <property type="match status" value="1"/>
</dbReference>
<feature type="compositionally biased region" description="Basic and acidic residues" evidence="15">
    <location>
        <begin position="587"/>
        <end position="600"/>
    </location>
</feature>
<keyword evidence="9" id="KW-0862">Zinc</keyword>
<keyword evidence="19" id="KW-1185">Reference proteome</keyword>
<dbReference type="Gene3D" id="3.30.40.10">
    <property type="entry name" value="Zinc/RING finger domain, C3HC4 (zinc finger)"/>
    <property type="match status" value="1"/>
</dbReference>